<evidence type="ECO:0000256" key="2">
    <source>
        <dbReference type="ARBA" id="ARBA00022729"/>
    </source>
</evidence>
<feature type="compositionally biased region" description="Polar residues" evidence="7">
    <location>
        <begin position="56"/>
        <end position="78"/>
    </location>
</feature>
<name>A0A084ILZ8_SALHC</name>
<dbReference type="RefSeq" id="WP_037336424.1">
    <property type="nucleotide sequence ID" value="NZ_APNK01000009.1"/>
</dbReference>
<keyword evidence="10" id="KW-1185">Reference proteome</keyword>
<feature type="region of interest" description="Disordered" evidence="7">
    <location>
        <begin position="25"/>
        <end position="78"/>
    </location>
</feature>
<dbReference type="Pfam" id="PF13627">
    <property type="entry name" value="LptM_cons"/>
    <property type="match status" value="1"/>
</dbReference>
<evidence type="ECO:0000256" key="5">
    <source>
        <dbReference type="ARBA" id="ARBA00023237"/>
    </source>
</evidence>
<evidence type="ECO:0000256" key="7">
    <source>
        <dbReference type="SAM" id="MobiDB-lite"/>
    </source>
</evidence>
<comment type="caution">
    <text evidence="9">The sequence shown here is derived from an EMBL/GenBank/DDBJ whole genome shotgun (WGS) entry which is preliminary data.</text>
</comment>
<dbReference type="InterPro" id="IPR032831">
    <property type="entry name" value="LptM_cons"/>
</dbReference>
<evidence type="ECO:0000256" key="8">
    <source>
        <dbReference type="SAM" id="SignalP"/>
    </source>
</evidence>
<comment type="subcellular location">
    <subcellularLocation>
        <location evidence="1">Cell outer membrane</location>
        <topology evidence="1">Lipid-anchor</topology>
    </subcellularLocation>
</comment>
<keyword evidence="6" id="KW-0449">Lipoprotein</keyword>
<evidence type="ECO:0000313" key="9">
    <source>
        <dbReference type="EMBL" id="KEZ77732.1"/>
    </source>
</evidence>
<feature type="signal peptide" evidence="8">
    <location>
        <begin position="1"/>
        <end position="19"/>
    </location>
</feature>
<evidence type="ECO:0000256" key="6">
    <source>
        <dbReference type="ARBA" id="ARBA00023288"/>
    </source>
</evidence>
<dbReference type="NCBIfam" id="NF047847">
    <property type="entry name" value="SS_mature_LptM"/>
    <property type="match status" value="1"/>
</dbReference>
<evidence type="ECO:0000256" key="1">
    <source>
        <dbReference type="ARBA" id="ARBA00004459"/>
    </source>
</evidence>
<feature type="chain" id="PRO_5001776518" description="Lipoprotein" evidence="8">
    <location>
        <begin position="20"/>
        <end position="78"/>
    </location>
</feature>
<evidence type="ECO:0000256" key="4">
    <source>
        <dbReference type="ARBA" id="ARBA00023139"/>
    </source>
</evidence>
<evidence type="ECO:0000313" key="10">
    <source>
        <dbReference type="Proteomes" id="UP000028302"/>
    </source>
</evidence>
<proteinExistence type="predicted"/>
<keyword evidence="2 8" id="KW-0732">Signal</keyword>
<keyword evidence="4" id="KW-0564">Palmitate</keyword>
<dbReference type="EMBL" id="APNK01000009">
    <property type="protein sequence ID" value="KEZ77732.1"/>
    <property type="molecule type" value="Genomic_DNA"/>
</dbReference>
<dbReference type="AlphaFoldDB" id="A0A084ILZ8"/>
<dbReference type="STRING" id="1304275.C41B8_07940"/>
<dbReference type="PATRIC" id="fig|1304275.5.peg.1619"/>
<keyword evidence="3" id="KW-0472">Membrane</keyword>
<accession>A0A084ILZ8</accession>
<evidence type="ECO:0008006" key="11">
    <source>
        <dbReference type="Google" id="ProtNLM"/>
    </source>
</evidence>
<protein>
    <recommendedName>
        <fullName evidence="11">Lipoprotein</fullName>
    </recommendedName>
</protein>
<keyword evidence="5" id="KW-0998">Cell outer membrane</keyword>
<gene>
    <name evidence="9" type="ORF">C41B8_07940</name>
</gene>
<organism evidence="9 10">
    <name type="scientific">Salinisphaera hydrothermalis (strain C41B8)</name>
    <dbReference type="NCBI Taxonomy" id="1304275"/>
    <lineage>
        <taxon>Bacteria</taxon>
        <taxon>Pseudomonadati</taxon>
        <taxon>Pseudomonadota</taxon>
        <taxon>Gammaproteobacteria</taxon>
        <taxon>Salinisphaerales</taxon>
        <taxon>Salinisphaeraceae</taxon>
        <taxon>Salinisphaera</taxon>
    </lineage>
</organism>
<evidence type="ECO:0000256" key="3">
    <source>
        <dbReference type="ARBA" id="ARBA00023136"/>
    </source>
</evidence>
<dbReference type="GO" id="GO:0009279">
    <property type="term" value="C:cell outer membrane"/>
    <property type="evidence" value="ECO:0007669"/>
    <property type="project" value="UniProtKB-SubCell"/>
</dbReference>
<sequence>MKPILLALFVALAAGFVLAGCGQKGPLYLPGHNPNPPKPLIKPAKSPGQDKDESQKPSGDASSQGGDNGASHSQSSTP</sequence>
<dbReference type="PROSITE" id="PS51257">
    <property type="entry name" value="PROKAR_LIPOPROTEIN"/>
    <property type="match status" value="1"/>
</dbReference>
<dbReference type="Proteomes" id="UP000028302">
    <property type="component" value="Unassembled WGS sequence"/>
</dbReference>
<reference evidence="9 10" key="1">
    <citation type="submission" date="2013-03" db="EMBL/GenBank/DDBJ databases">
        <title>Salinisphaera hydrothermalis C41B8 Genome Sequencing.</title>
        <authorList>
            <person name="Li C."/>
            <person name="Lai Q."/>
            <person name="Shao Z."/>
        </authorList>
    </citation>
    <scope>NUCLEOTIDE SEQUENCE [LARGE SCALE GENOMIC DNA]</scope>
    <source>
        <strain evidence="9 10">C41B8</strain>
    </source>
</reference>